<evidence type="ECO:0000313" key="9">
    <source>
        <dbReference type="EMBL" id="SHH53447.1"/>
    </source>
</evidence>
<dbReference type="AlphaFoldDB" id="A0A1M5TRQ2"/>
<organism evidence="9 10">
    <name type="scientific">Asaccharospora irregularis DSM 2635</name>
    <dbReference type="NCBI Taxonomy" id="1121321"/>
    <lineage>
        <taxon>Bacteria</taxon>
        <taxon>Bacillati</taxon>
        <taxon>Bacillota</taxon>
        <taxon>Clostridia</taxon>
        <taxon>Peptostreptococcales</taxon>
        <taxon>Peptostreptococcaceae</taxon>
        <taxon>Asaccharospora</taxon>
    </lineage>
</organism>
<dbReference type="InterPro" id="IPR010998">
    <property type="entry name" value="Integrase_recombinase_N"/>
</dbReference>
<feature type="domain" description="Core-binding (CB)" evidence="8">
    <location>
        <begin position="1"/>
        <end position="82"/>
    </location>
</feature>
<reference evidence="10" key="1">
    <citation type="submission" date="2016-11" db="EMBL/GenBank/DDBJ databases">
        <authorList>
            <person name="Varghese N."/>
            <person name="Submissions S."/>
        </authorList>
    </citation>
    <scope>NUCLEOTIDE SEQUENCE [LARGE SCALE GENOMIC DNA]</scope>
    <source>
        <strain evidence="10">DSM 2635</strain>
    </source>
</reference>
<evidence type="ECO:0000256" key="1">
    <source>
        <dbReference type="ARBA" id="ARBA00003283"/>
    </source>
</evidence>
<keyword evidence="5" id="KW-0233">DNA recombination</keyword>
<dbReference type="Pfam" id="PF13495">
    <property type="entry name" value="Phage_int_SAM_4"/>
    <property type="match status" value="1"/>
</dbReference>
<dbReference type="InterPro" id="IPR002104">
    <property type="entry name" value="Integrase_catalytic"/>
</dbReference>
<protein>
    <submittedName>
        <fullName evidence="9">Phage integrase, N-terminal SAM-like domain</fullName>
    </submittedName>
</protein>
<evidence type="ECO:0000256" key="3">
    <source>
        <dbReference type="ARBA" id="ARBA00022908"/>
    </source>
</evidence>
<dbReference type="Gene3D" id="1.10.443.10">
    <property type="entry name" value="Intergrase catalytic core"/>
    <property type="match status" value="1"/>
</dbReference>
<dbReference type="PANTHER" id="PTHR30349">
    <property type="entry name" value="PHAGE INTEGRASE-RELATED"/>
    <property type="match status" value="1"/>
</dbReference>
<keyword evidence="10" id="KW-1185">Reference proteome</keyword>
<dbReference type="InterPro" id="IPR013762">
    <property type="entry name" value="Integrase-like_cat_sf"/>
</dbReference>
<dbReference type="PROSITE" id="PS51898">
    <property type="entry name" value="TYR_RECOMBINASE"/>
    <property type="match status" value="1"/>
</dbReference>
<comment type="similarity">
    <text evidence="2">Belongs to the 'phage' integrase family.</text>
</comment>
<dbReference type="PANTHER" id="PTHR30349:SF81">
    <property type="entry name" value="TYROSINE RECOMBINASE XERC"/>
    <property type="match status" value="1"/>
</dbReference>
<dbReference type="Pfam" id="PF00589">
    <property type="entry name" value="Phage_integrase"/>
    <property type="match status" value="1"/>
</dbReference>
<dbReference type="Gene3D" id="1.10.150.130">
    <property type="match status" value="1"/>
</dbReference>
<sequence length="282" mass="32676">MIEGFKNFLRVNGASEATIKSYALKIEEYIRWYKGSFDLEFRRLYRENATDYLAYLRTIKRDSAKTINTKVSALISLNQFLINLGVQNDFVVDKKDRIKVQEQIISPTKVNKADVEQFRQRLLEEEGSRYYCIATIGMFCGLRIFEILSIQLSDFNFTTRELIVNRGKGNKIRIVYMNEKVVNSIKEYLKERKSDSTYLFPSEKSATGKMHPSAVNKVFNKYSKIITPHQLRHYCATSMITSDTARFAIHEAAAILGHSSVQTTLRYCNISKNELLDKIDRL</sequence>
<dbReference type="InterPro" id="IPR004107">
    <property type="entry name" value="Integrase_SAM-like_N"/>
</dbReference>
<proteinExistence type="inferred from homology"/>
<dbReference type="RefSeq" id="WP_073127873.1">
    <property type="nucleotide sequence ID" value="NZ_BAABCH010000051.1"/>
</dbReference>
<name>A0A1M5TRQ2_9FIRM</name>
<dbReference type="GO" id="GO:0003677">
    <property type="term" value="F:DNA binding"/>
    <property type="evidence" value="ECO:0007669"/>
    <property type="project" value="UniProtKB-UniRule"/>
</dbReference>
<dbReference type="InterPro" id="IPR050090">
    <property type="entry name" value="Tyrosine_recombinase_XerCD"/>
</dbReference>
<dbReference type="GO" id="GO:0015074">
    <property type="term" value="P:DNA integration"/>
    <property type="evidence" value="ECO:0007669"/>
    <property type="project" value="UniProtKB-KW"/>
</dbReference>
<feature type="domain" description="Tyr recombinase" evidence="7">
    <location>
        <begin position="105"/>
        <end position="280"/>
    </location>
</feature>
<gene>
    <name evidence="9" type="ORF">SAMN04488530_1731</name>
</gene>
<comment type="function">
    <text evidence="1">Site-specific tyrosine recombinase, which acts by catalyzing the cutting and rejoining of the recombining DNA molecules.</text>
</comment>
<evidence type="ECO:0000259" key="7">
    <source>
        <dbReference type="PROSITE" id="PS51898"/>
    </source>
</evidence>
<evidence type="ECO:0000256" key="4">
    <source>
        <dbReference type="ARBA" id="ARBA00023125"/>
    </source>
</evidence>
<keyword evidence="4 6" id="KW-0238">DNA-binding</keyword>
<dbReference type="Proteomes" id="UP000243255">
    <property type="component" value="Unassembled WGS sequence"/>
</dbReference>
<accession>A0A1M5TRQ2</accession>
<evidence type="ECO:0000256" key="2">
    <source>
        <dbReference type="ARBA" id="ARBA00008857"/>
    </source>
</evidence>
<dbReference type="EMBL" id="FQWX01000073">
    <property type="protein sequence ID" value="SHH53447.1"/>
    <property type="molecule type" value="Genomic_DNA"/>
</dbReference>
<dbReference type="InterPro" id="IPR044068">
    <property type="entry name" value="CB"/>
</dbReference>
<dbReference type="SUPFAM" id="SSF56349">
    <property type="entry name" value="DNA breaking-rejoining enzymes"/>
    <property type="match status" value="1"/>
</dbReference>
<dbReference type="PROSITE" id="PS51900">
    <property type="entry name" value="CB"/>
    <property type="match status" value="1"/>
</dbReference>
<keyword evidence="3" id="KW-0229">DNA integration</keyword>
<evidence type="ECO:0000313" key="10">
    <source>
        <dbReference type="Proteomes" id="UP000243255"/>
    </source>
</evidence>
<dbReference type="STRING" id="1121321.SAMN04488530_1731"/>
<dbReference type="InterPro" id="IPR011010">
    <property type="entry name" value="DNA_brk_join_enz"/>
</dbReference>
<evidence type="ECO:0000259" key="8">
    <source>
        <dbReference type="PROSITE" id="PS51900"/>
    </source>
</evidence>
<dbReference type="OrthoDB" id="184666at2"/>
<dbReference type="CDD" id="cd00397">
    <property type="entry name" value="DNA_BRE_C"/>
    <property type="match status" value="1"/>
</dbReference>
<dbReference type="GO" id="GO:0006310">
    <property type="term" value="P:DNA recombination"/>
    <property type="evidence" value="ECO:0007669"/>
    <property type="project" value="UniProtKB-KW"/>
</dbReference>
<evidence type="ECO:0000256" key="6">
    <source>
        <dbReference type="PROSITE-ProRule" id="PRU01248"/>
    </source>
</evidence>
<evidence type="ECO:0000256" key="5">
    <source>
        <dbReference type="ARBA" id="ARBA00023172"/>
    </source>
</evidence>